<feature type="compositionally biased region" description="Basic and acidic residues" evidence="1">
    <location>
        <begin position="149"/>
        <end position="161"/>
    </location>
</feature>
<evidence type="ECO:0000313" key="2">
    <source>
        <dbReference type="EMBL" id="CAL1615873.1"/>
    </source>
</evidence>
<protein>
    <submittedName>
        <fullName evidence="2">Uncharacterized protein</fullName>
    </submittedName>
</protein>
<reference evidence="2 3" key="1">
    <citation type="submission" date="2024-04" db="EMBL/GenBank/DDBJ databases">
        <authorList>
            <person name="Waldvogel A.-M."/>
            <person name="Schoenle A."/>
        </authorList>
    </citation>
    <scope>NUCLEOTIDE SEQUENCE [LARGE SCALE GENOMIC DNA]</scope>
</reference>
<dbReference type="Proteomes" id="UP001497482">
    <property type="component" value="Chromosome 9"/>
</dbReference>
<sequence length="161" mass="17365">MTSRADRRWVTSCCSPVTSALSLDRLPSHLETRQHKIHQDKVTDAGRVLVVEMLNSLGGPTCNPVPLCYLALQGLLSNIIMGISLEIIKCKIELKPQAASNGPRRTARTTPYQAAPHQAAPHQAAPHQAAPHQAAPHQAAPHQAALHQADLHHAAPHQADL</sequence>
<keyword evidence="3" id="KW-1185">Reference proteome</keyword>
<name>A0AAV2MQZ0_KNICA</name>
<feature type="compositionally biased region" description="Low complexity" evidence="1">
    <location>
        <begin position="113"/>
        <end position="148"/>
    </location>
</feature>
<evidence type="ECO:0000256" key="1">
    <source>
        <dbReference type="SAM" id="MobiDB-lite"/>
    </source>
</evidence>
<organism evidence="2 3">
    <name type="scientific">Knipowitschia caucasica</name>
    <name type="common">Caucasian dwarf goby</name>
    <name type="synonym">Pomatoschistus caucasicus</name>
    <dbReference type="NCBI Taxonomy" id="637954"/>
    <lineage>
        <taxon>Eukaryota</taxon>
        <taxon>Metazoa</taxon>
        <taxon>Chordata</taxon>
        <taxon>Craniata</taxon>
        <taxon>Vertebrata</taxon>
        <taxon>Euteleostomi</taxon>
        <taxon>Actinopterygii</taxon>
        <taxon>Neopterygii</taxon>
        <taxon>Teleostei</taxon>
        <taxon>Neoteleostei</taxon>
        <taxon>Acanthomorphata</taxon>
        <taxon>Gobiaria</taxon>
        <taxon>Gobiiformes</taxon>
        <taxon>Gobioidei</taxon>
        <taxon>Gobiidae</taxon>
        <taxon>Gobiinae</taxon>
        <taxon>Knipowitschia</taxon>
    </lineage>
</organism>
<dbReference type="EMBL" id="OZ035831">
    <property type="protein sequence ID" value="CAL1615873.1"/>
    <property type="molecule type" value="Genomic_DNA"/>
</dbReference>
<dbReference type="AlphaFoldDB" id="A0AAV2MQZ0"/>
<feature type="region of interest" description="Disordered" evidence="1">
    <location>
        <begin position="98"/>
        <end position="161"/>
    </location>
</feature>
<accession>A0AAV2MQZ0</accession>
<proteinExistence type="predicted"/>
<gene>
    <name evidence="2" type="ORF">KC01_LOCUS41739</name>
</gene>
<evidence type="ECO:0000313" key="3">
    <source>
        <dbReference type="Proteomes" id="UP001497482"/>
    </source>
</evidence>